<reference evidence="1 2" key="2">
    <citation type="journal article" date="2022" name="Mol. Ecol. Resour.">
        <title>The genomes of chicory, endive, great burdock and yacon provide insights into Asteraceae paleo-polyploidization history and plant inulin production.</title>
        <authorList>
            <person name="Fan W."/>
            <person name="Wang S."/>
            <person name="Wang H."/>
            <person name="Wang A."/>
            <person name="Jiang F."/>
            <person name="Liu H."/>
            <person name="Zhao H."/>
            <person name="Xu D."/>
            <person name="Zhang Y."/>
        </authorList>
    </citation>
    <scope>NUCLEOTIDE SEQUENCE [LARGE SCALE GENOMIC DNA]</scope>
    <source>
        <strain evidence="2">cv. Yunnan</strain>
        <tissue evidence="1">Leaves</tissue>
    </source>
</reference>
<protein>
    <submittedName>
        <fullName evidence="1">Uncharacterized protein</fullName>
    </submittedName>
</protein>
<reference evidence="2" key="1">
    <citation type="journal article" date="2022" name="Mol. Ecol. Resour.">
        <title>The genomes of chicory, endive, great burdock and yacon provide insights into Asteraceae palaeo-polyploidization history and plant inulin production.</title>
        <authorList>
            <person name="Fan W."/>
            <person name="Wang S."/>
            <person name="Wang H."/>
            <person name="Wang A."/>
            <person name="Jiang F."/>
            <person name="Liu H."/>
            <person name="Zhao H."/>
            <person name="Xu D."/>
            <person name="Zhang Y."/>
        </authorList>
    </citation>
    <scope>NUCLEOTIDE SEQUENCE [LARGE SCALE GENOMIC DNA]</scope>
    <source>
        <strain evidence="2">cv. Yunnan</strain>
    </source>
</reference>
<evidence type="ECO:0000313" key="2">
    <source>
        <dbReference type="Proteomes" id="UP001056120"/>
    </source>
</evidence>
<evidence type="ECO:0000313" key="1">
    <source>
        <dbReference type="EMBL" id="KAI3676316.1"/>
    </source>
</evidence>
<organism evidence="1 2">
    <name type="scientific">Smallanthus sonchifolius</name>
    <dbReference type="NCBI Taxonomy" id="185202"/>
    <lineage>
        <taxon>Eukaryota</taxon>
        <taxon>Viridiplantae</taxon>
        <taxon>Streptophyta</taxon>
        <taxon>Embryophyta</taxon>
        <taxon>Tracheophyta</taxon>
        <taxon>Spermatophyta</taxon>
        <taxon>Magnoliopsida</taxon>
        <taxon>eudicotyledons</taxon>
        <taxon>Gunneridae</taxon>
        <taxon>Pentapetalae</taxon>
        <taxon>asterids</taxon>
        <taxon>campanulids</taxon>
        <taxon>Asterales</taxon>
        <taxon>Asteraceae</taxon>
        <taxon>Asteroideae</taxon>
        <taxon>Heliantheae alliance</taxon>
        <taxon>Millerieae</taxon>
        <taxon>Smallanthus</taxon>
    </lineage>
</organism>
<gene>
    <name evidence="1" type="ORF">L1987_85922</name>
</gene>
<keyword evidence="2" id="KW-1185">Reference proteome</keyword>
<comment type="caution">
    <text evidence="1">The sequence shown here is derived from an EMBL/GenBank/DDBJ whole genome shotgun (WGS) entry which is preliminary data.</text>
</comment>
<dbReference type="EMBL" id="CM042046">
    <property type="protein sequence ID" value="KAI3676316.1"/>
    <property type="molecule type" value="Genomic_DNA"/>
</dbReference>
<proteinExistence type="predicted"/>
<accession>A0ACB8XYJ0</accession>
<dbReference type="Proteomes" id="UP001056120">
    <property type="component" value="Linkage Group LG29"/>
</dbReference>
<name>A0ACB8XYJ0_9ASTR</name>
<sequence>MNKRASTKIPSSYHVKHLSRIMEISHSSHHHKLVLKYANCPYYCKGCGQLGFGLSYVCSNGCNFFLHKQCGKPTALIRYPFSDKCVLTFRNGGSGVDSECDACGKKIKGLHYRCTCSFQKRNLHPGCLGYETTLEAAYGLTLHLQKTAASKCLHCDTKDLSYKVRGWAYVSSCGSYSYHVSCVREIINKNWRYGFFTGKSDPFVTIKQKFPEDMDRMHHLVVAEKDRNRKKYAKASLRIIFHTLTGNHLGLVGAAVSFFSG</sequence>